<evidence type="ECO:0000313" key="1">
    <source>
        <dbReference type="EMBL" id="OIQ98062.1"/>
    </source>
</evidence>
<reference evidence="1" key="1">
    <citation type="submission" date="2016-10" db="EMBL/GenBank/DDBJ databases">
        <title>Sequence of Gallionella enrichment culture.</title>
        <authorList>
            <person name="Poehlein A."/>
            <person name="Muehling M."/>
            <person name="Daniel R."/>
        </authorList>
    </citation>
    <scope>NUCLEOTIDE SEQUENCE</scope>
</reference>
<name>A0A1J5RPY1_9ZZZZ</name>
<proteinExistence type="predicted"/>
<dbReference type="EMBL" id="MLJW01000124">
    <property type="protein sequence ID" value="OIQ98062.1"/>
    <property type="molecule type" value="Genomic_DNA"/>
</dbReference>
<organism evidence="1">
    <name type="scientific">mine drainage metagenome</name>
    <dbReference type="NCBI Taxonomy" id="410659"/>
    <lineage>
        <taxon>unclassified sequences</taxon>
        <taxon>metagenomes</taxon>
        <taxon>ecological metagenomes</taxon>
    </lineage>
</organism>
<protein>
    <submittedName>
        <fullName evidence="1">Uncharacterized protein</fullName>
    </submittedName>
</protein>
<accession>A0A1J5RPY1</accession>
<sequence>MKLPGIPTLVLATFMSGLLGFLSASTQTWRDIEATGGIEVMQPVVRDGRLMLPVNYDVSGLRWITCKPTTMNSGQGVWGVRARARGQAIWVTVLVCLHAPEYPAGGIHYAKLSGVSPGKYTVYYGELGDRGHPIGSVVIAESEAHGHSS</sequence>
<gene>
    <name evidence="1" type="ORF">GALL_199830</name>
</gene>
<dbReference type="AlphaFoldDB" id="A0A1J5RPY1"/>
<comment type="caution">
    <text evidence="1">The sequence shown here is derived from an EMBL/GenBank/DDBJ whole genome shotgun (WGS) entry which is preliminary data.</text>
</comment>